<evidence type="ECO:0000313" key="2">
    <source>
        <dbReference type="Proteomes" id="UP000241440"/>
    </source>
</evidence>
<organism evidence="1 2">
    <name type="scientific">Photobacterium angustum</name>
    <dbReference type="NCBI Taxonomy" id="661"/>
    <lineage>
        <taxon>Bacteria</taxon>
        <taxon>Pseudomonadati</taxon>
        <taxon>Pseudomonadota</taxon>
        <taxon>Gammaproteobacteria</taxon>
        <taxon>Vibrionales</taxon>
        <taxon>Vibrionaceae</taxon>
        <taxon>Photobacterium</taxon>
    </lineage>
</organism>
<comment type="caution">
    <text evidence="1">The sequence shown here is derived from an EMBL/GenBank/DDBJ whole genome shotgun (WGS) entry which is preliminary data.</text>
</comment>
<proteinExistence type="predicted"/>
<dbReference type="GeneID" id="61228464"/>
<accession>A0A855SLG9</accession>
<name>A0A855SLG9_PHOAN</name>
<dbReference type="RefSeq" id="WP_045082807.1">
    <property type="nucleotide sequence ID" value="NZ_JZSX01000002.1"/>
</dbReference>
<protein>
    <submittedName>
        <fullName evidence="1">Uncharacterized protein</fullName>
    </submittedName>
</protein>
<dbReference type="EMBL" id="PYOY01000001">
    <property type="protein sequence ID" value="PSX09286.1"/>
    <property type="molecule type" value="Genomic_DNA"/>
</dbReference>
<reference evidence="1 2" key="1">
    <citation type="submission" date="2018-01" db="EMBL/GenBank/DDBJ databases">
        <title>Whole genome sequencing of Histamine producing bacteria.</title>
        <authorList>
            <person name="Butler K."/>
        </authorList>
    </citation>
    <scope>NUCLEOTIDE SEQUENCE [LARGE SCALE GENOMIC DNA]</scope>
    <source>
        <strain evidence="1 2">A2-1</strain>
    </source>
</reference>
<dbReference type="Proteomes" id="UP000241440">
    <property type="component" value="Unassembled WGS sequence"/>
</dbReference>
<dbReference type="AlphaFoldDB" id="A0A855SLG9"/>
<evidence type="ECO:0000313" key="1">
    <source>
        <dbReference type="EMBL" id="PSX09286.1"/>
    </source>
</evidence>
<sequence length="122" mass="14328">MITPIYQPSVSHRQNKRIKQFIFDQAPSFAVSTIATIEGNVPFYHLKNDAHECLAQWWDMNIADKEPIDDYEAAFWLLLQYVVQLEDYQLLGNIYIQQKITNHAYYLLNLAPCPELTQIQRP</sequence>
<gene>
    <name evidence="1" type="ORF">C0W41_00400</name>
</gene>